<dbReference type="PROSITE" id="PS50135">
    <property type="entry name" value="ZF_ZZ_2"/>
    <property type="match status" value="2"/>
</dbReference>
<dbReference type="InterPro" id="IPR011011">
    <property type="entry name" value="Znf_FYVE_PHD"/>
</dbReference>
<evidence type="ECO:0000259" key="17">
    <source>
        <dbReference type="PROSITE" id="PS50016"/>
    </source>
</evidence>
<dbReference type="InterPro" id="IPR035898">
    <property type="entry name" value="TAZ_dom_sf"/>
</dbReference>
<dbReference type="SUPFAM" id="SSF57903">
    <property type="entry name" value="FYVE/PHD zinc finger"/>
    <property type="match status" value="1"/>
</dbReference>
<dbReference type="SMART" id="SM00249">
    <property type="entry name" value="PHD"/>
    <property type="match status" value="1"/>
</dbReference>
<dbReference type="SMART" id="SM00291">
    <property type="entry name" value="ZnF_ZZ"/>
    <property type="match status" value="2"/>
</dbReference>
<evidence type="ECO:0000256" key="12">
    <source>
        <dbReference type="ARBA" id="ARBA00023242"/>
    </source>
</evidence>
<dbReference type="GO" id="GO:0031490">
    <property type="term" value="F:chromatin DNA binding"/>
    <property type="evidence" value="ECO:0007669"/>
    <property type="project" value="TreeGrafter"/>
</dbReference>
<reference evidence="21" key="1">
    <citation type="submission" date="2015-06" db="UniProtKB">
        <authorList>
            <consortium name="EnsemblPlants"/>
        </authorList>
    </citation>
    <scope>IDENTIFICATION</scope>
</reference>
<dbReference type="GO" id="GO:0004402">
    <property type="term" value="F:histone acetyltransferase activity"/>
    <property type="evidence" value="ECO:0007669"/>
    <property type="project" value="InterPro"/>
</dbReference>
<evidence type="ECO:0000256" key="8">
    <source>
        <dbReference type="ARBA" id="ARBA00022853"/>
    </source>
</evidence>
<dbReference type="InterPro" id="IPR019787">
    <property type="entry name" value="Znf_PHD-finger"/>
</dbReference>
<dbReference type="InterPro" id="IPR013178">
    <property type="entry name" value="Histone_AcTrfase_Rtt109/CBP"/>
</dbReference>
<feature type="compositionally biased region" description="Polar residues" evidence="16">
    <location>
        <begin position="342"/>
        <end position="353"/>
    </location>
</feature>
<feature type="domain" description="TAZ-type" evidence="18">
    <location>
        <begin position="405"/>
        <end position="501"/>
    </location>
</feature>
<evidence type="ECO:0000256" key="3">
    <source>
        <dbReference type="ARBA" id="ARBA00013184"/>
    </source>
</evidence>
<keyword evidence="6 15" id="KW-0863">Zinc-finger</keyword>
<evidence type="ECO:0000256" key="2">
    <source>
        <dbReference type="ARBA" id="ARBA00004123"/>
    </source>
</evidence>
<dbReference type="InterPro" id="IPR043145">
    <property type="entry name" value="Znf_ZZ_sf"/>
</dbReference>
<dbReference type="EnsemblPlants" id="EMT22971">
    <property type="protein sequence ID" value="EMT22971"/>
    <property type="gene ID" value="F775_04398"/>
</dbReference>
<dbReference type="PROSITE" id="PS51727">
    <property type="entry name" value="CBP_P300_HAT"/>
    <property type="match status" value="1"/>
</dbReference>
<evidence type="ECO:0000256" key="4">
    <source>
        <dbReference type="ARBA" id="ARBA00022679"/>
    </source>
</evidence>
<evidence type="ECO:0000259" key="19">
    <source>
        <dbReference type="PROSITE" id="PS50135"/>
    </source>
</evidence>
<dbReference type="Pfam" id="PF02135">
    <property type="entry name" value="zf-TAZ"/>
    <property type="match status" value="2"/>
</dbReference>
<dbReference type="GO" id="GO:0008270">
    <property type="term" value="F:zinc ion binding"/>
    <property type="evidence" value="ECO:0007669"/>
    <property type="project" value="UniProtKB-KW"/>
</dbReference>
<dbReference type="Pfam" id="PF00569">
    <property type="entry name" value="ZZ"/>
    <property type="match status" value="1"/>
</dbReference>
<keyword evidence="11" id="KW-0804">Transcription</keyword>
<evidence type="ECO:0000256" key="7">
    <source>
        <dbReference type="ARBA" id="ARBA00022833"/>
    </source>
</evidence>
<dbReference type="SUPFAM" id="SSF57850">
    <property type="entry name" value="RING/U-box"/>
    <property type="match status" value="2"/>
</dbReference>
<evidence type="ECO:0000256" key="1">
    <source>
        <dbReference type="ARBA" id="ARBA00002581"/>
    </source>
</evidence>
<dbReference type="SMART" id="SM00551">
    <property type="entry name" value="ZnF_TAZ"/>
    <property type="match status" value="2"/>
</dbReference>
<dbReference type="PANTHER" id="PTHR13808:SF24">
    <property type="entry name" value="HISTONE ACETYLTRANSFERASE"/>
    <property type="match status" value="1"/>
</dbReference>
<evidence type="ECO:0000256" key="10">
    <source>
        <dbReference type="ARBA" id="ARBA00023159"/>
    </source>
</evidence>
<dbReference type="Pfam" id="PF08214">
    <property type="entry name" value="HAT_KAT11"/>
    <property type="match status" value="1"/>
</dbReference>
<evidence type="ECO:0000256" key="5">
    <source>
        <dbReference type="ARBA" id="ARBA00022723"/>
    </source>
</evidence>
<comment type="function">
    <text evidence="1">Acetyltransferase enzyme. Acetylates histones, giving a specific tag for transcriptional activation.</text>
</comment>
<dbReference type="InterPro" id="IPR000433">
    <property type="entry name" value="Znf_ZZ"/>
</dbReference>
<comment type="catalytic activity">
    <reaction evidence="14">
        <text>L-lysyl-[protein] + acetyl-CoA = N(6)-acetyl-L-lysyl-[protein] + CoA + H(+)</text>
        <dbReference type="Rhea" id="RHEA:45948"/>
        <dbReference type="Rhea" id="RHEA-COMP:9752"/>
        <dbReference type="Rhea" id="RHEA-COMP:10731"/>
        <dbReference type="ChEBI" id="CHEBI:15378"/>
        <dbReference type="ChEBI" id="CHEBI:29969"/>
        <dbReference type="ChEBI" id="CHEBI:57287"/>
        <dbReference type="ChEBI" id="CHEBI:57288"/>
        <dbReference type="ChEBI" id="CHEBI:61930"/>
        <dbReference type="EC" id="2.3.1.48"/>
    </reaction>
</comment>
<evidence type="ECO:0000256" key="11">
    <source>
        <dbReference type="ARBA" id="ARBA00023163"/>
    </source>
</evidence>
<dbReference type="Gene3D" id="3.30.60.90">
    <property type="match status" value="2"/>
</dbReference>
<dbReference type="Gene3D" id="1.20.1020.10">
    <property type="entry name" value="TAZ domain"/>
    <property type="match status" value="3"/>
</dbReference>
<evidence type="ECO:0000256" key="15">
    <source>
        <dbReference type="PROSITE-ProRule" id="PRU00228"/>
    </source>
</evidence>
<keyword evidence="7" id="KW-0862">Zinc</keyword>
<dbReference type="GO" id="GO:0003713">
    <property type="term" value="F:transcription coactivator activity"/>
    <property type="evidence" value="ECO:0007669"/>
    <property type="project" value="TreeGrafter"/>
</dbReference>
<evidence type="ECO:0000313" key="21">
    <source>
        <dbReference type="EnsemblPlants" id="EMT22971"/>
    </source>
</evidence>
<keyword evidence="8" id="KW-0156">Chromatin regulator</keyword>
<dbReference type="InterPro" id="IPR013083">
    <property type="entry name" value="Znf_RING/FYVE/PHD"/>
</dbReference>
<feature type="domain" description="ZZ-type" evidence="19">
    <location>
        <begin position="1180"/>
        <end position="1243"/>
    </location>
</feature>
<dbReference type="PROSITE" id="PS50016">
    <property type="entry name" value="ZF_PHD_2"/>
    <property type="match status" value="1"/>
</dbReference>
<feature type="region of interest" description="Disordered" evidence="16">
    <location>
        <begin position="342"/>
        <end position="395"/>
    </location>
</feature>
<dbReference type="SUPFAM" id="SSF57933">
    <property type="entry name" value="TAZ domain"/>
    <property type="match status" value="3"/>
</dbReference>
<evidence type="ECO:0000259" key="20">
    <source>
        <dbReference type="PROSITE" id="PS51727"/>
    </source>
</evidence>
<dbReference type="InterPro" id="IPR000197">
    <property type="entry name" value="Znf_TAZ"/>
</dbReference>
<evidence type="ECO:0000259" key="18">
    <source>
        <dbReference type="PROSITE" id="PS50134"/>
    </source>
</evidence>
<dbReference type="Gene3D" id="3.30.40.10">
    <property type="entry name" value="Zinc/RING finger domain, C3HC4 (zinc finger)"/>
    <property type="match status" value="1"/>
</dbReference>
<dbReference type="InterPro" id="IPR001965">
    <property type="entry name" value="Znf_PHD"/>
</dbReference>
<dbReference type="PROSITE" id="PS50134">
    <property type="entry name" value="ZF_TAZ"/>
    <property type="match status" value="1"/>
</dbReference>
<name>M8CI74_AEGTA</name>
<protein>
    <recommendedName>
        <fullName evidence="3">histone acetyltransferase</fullName>
        <ecNumber evidence="3">2.3.1.48</ecNumber>
    </recommendedName>
</protein>
<keyword evidence="12" id="KW-0539">Nucleus</keyword>
<evidence type="ECO:0000256" key="9">
    <source>
        <dbReference type="ARBA" id="ARBA00023015"/>
    </source>
</evidence>
<evidence type="ECO:0000256" key="14">
    <source>
        <dbReference type="ARBA" id="ARBA00048017"/>
    </source>
</evidence>
<keyword evidence="9" id="KW-0805">Transcription regulation</keyword>
<sequence>MPQQQQQRQVALGHPGVDPEFVNLRKNMLQRILDLIIAKRSGSPGMMPNMTNLAKRLEVALFMAHPTKADYYKMFKGPIKEHLAHAFRTISAQGQQRQQMLGQVAPSSNHVTMIPTPGMSQCANGNSVMPYVMDTTTTTGNSSAGSMYNGYQNPSTNTPLNSTTNSLSMATTSESMQQHVNHMIPTPGFSNQQTLLANSEYSSQVGCFNVESNVVPQMQQQQKPFDNNQGFYPVHHLQGHAGSGVYPSTLNGGMDTQRLRMQLIDRNMSSEAFANLSYGSSCNSLSQQQFNAHAPQRTPTSVDPAVSRDLYDTNSSILTARSNQGISDANIMSNSRMNSQFLASESTTKSVQQPPRYHNNADCLNPQDMVSLSTSQLSHEQPLRQPHQLQPNHPDSQLVQNHYVFSPRQQNSQQNQEIVKHFRNCQTKICSYRYCSSSKILSSHYKNCIEKDCSLCSKEIVKHFRNCQTKICSYRYCSSSKILSSHYKNCIEKDCSLCSKVKERLRRSSEQAHKHNRDETIVITKQNMVQKITNGAFDEKMDIDLVVVETIDEQQSIPKRAKLQHISPSASKNGILHVPVPGTSPLVLHKPKNKTVPKQEVSARVDEKIGVMRTNVILGALNVIDSNVKQEKLLLDNDMKENVIDLKNITNGRKDVMVSKSGKPKIKGVSLMELFTPEQIKDHTDSLKHWVGQSKAKAGKHQVIEHSENDNICQLCKVEKLYFEPPPIYCSPCGARIKRNASYYTAAATETCHNFCILCYNEARSSTIQVEGNQFPKAKLHKMKNDDETEEGWVMCDKCERWQHQICALFNFKRDDSKEAEYTCPKCYVQEIEHGLRIPLPQSAVLGAKDLPRTVLSDHIEERLFKRLREERHERAIRDGKNFDEHCFITTVQNHIYKGVRKVSGADGLVVRVVSSVDKKLEVKPRFFEIFQEDKYPAEFPYKSKAIVLFQKIEGVEVCLFSMYVQEFGAECADPNQRRVYLSYLDSVKFFRPDVKTVSGEALRTYVYHEILIGYLEYCKQRGFTSCYIWACPPLKGEDYILYCHPEIQKTPKSDKLREWYLSMLRKAVKERIVVELTNLYDHFFITTKECKAKVTAARLPYFDGDYWPGAAEDMINQLFLEEDDRKLQKKGKLKKTITKRALRAAGQTDLSGNASKDAILMQKLGETIYPMKEDFIMVHLQHSCSHCSTLMVAGKRWVCHQCKSFYICDSCYDSEQRLEAKERHPSNSRDLHVLHPVDIVGVPEDTKDRDDVLESFVTTCNICNNDIEAGQGWRCEECPDFDVCAGCYNKDGGANHRHKLTNHPCVDRNAQNKEARQMRIQQARRMLDLLVHAHKCRTAGCQYPDCRRLKGLFGHATRDLKAHLRWTQQQSESRRRAAVNEMMRQRAAEVARS</sequence>
<dbReference type="GO" id="GO:0045944">
    <property type="term" value="P:positive regulation of transcription by RNA polymerase II"/>
    <property type="evidence" value="ECO:0007669"/>
    <property type="project" value="TreeGrafter"/>
</dbReference>
<evidence type="ECO:0000256" key="16">
    <source>
        <dbReference type="SAM" id="MobiDB-lite"/>
    </source>
</evidence>
<dbReference type="InterPro" id="IPR031162">
    <property type="entry name" value="CBP_P300_HAT"/>
</dbReference>
<keyword evidence="13" id="KW-0012">Acyltransferase</keyword>
<dbReference type="SMART" id="SM01250">
    <property type="entry name" value="KAT11"/>
    <property type="match status" value="1"/>
</dbReference>
<feature type="domain" description="CBP/p300-type HAT" evidence="20">
    <location>
        <begin position="845"/>
        <end position="1316"/>
    </location>
</feature>
<dbReference type="CDD" id="cd15614">
    <property type="entry name" value="PHD_HAC_like"/>
    <property type="match status" value="1"/>
</dbReference>
<feature type="domain" description="ZZ-type" evidence="19">
    <location>
        <begin position="1256"/>
        <end position="1314"/>
    </location>
</feature>
<dbReference type="PANTHER" id="PTHR13808">
    <property type="entry name" value="CBP/P300-RELATED"/>
    <property type="match status" value="1"/>
</dbReference>
<evidence type="ECO:0000256" key="13">
    <source>
        <dbReference type="ARBA" id="ARBA00023315"/>
    </source>
</evidence>
<dbReference type="FunFam" id="3.30.60.90:FF:000022">
    <property type="entry name" value="Histone acetyltransferase of the CBP family 12"/>
    <property type="match status" value="1"/>
</dbReference>
<dbReference type="GO" id="GO:0005667">
    <property type="term" value="C:transcription regulator complex"/>
    <property type="evidence" value="ECO:0007669"/>
    <property type="project" value="TreeGrafter"/>
</dbReference>
<dbReference type="Pfam" id="PF00628">
    <property type="entry name" value="PHD"/>
    <property type="match status" value="1"/>
</dbReference>
<keyword evidence="10" id="KW-0010">Activator</keyword>
<accession>M8CI74</accession>
<organism evidence="21">
    <name type="scientific">Aegilops tauschii</name>
    <name type="common">Tausch's goatgrass</name>
    <name type="synonym">Aegilops squarrosa</name>
    <dbReference type="NCBI Taxonomy" id="37682"/>
    <lineage>
        <taxon>Eukaryota</taxon>
        <taxon>Viridiplantae</taxon>
        <taxon>Streptophyta</taxon>
        <taxon>Embryophyta</taxon>
        <taxon>Tracheophyta</taxon>
        <taxon>Spermatophyta</taxon>
        <taxon>Magnoliopsida</taxon>
        <taxon>Liliopsida</taxon>
        <taxon>Poales</taxon>
        <taxon>Poaceae</taxon>
        <taxon>BOP clade</taxon>
        <taxon>Pooideae</taxon>
        <taxon>Triticodae</taxon>
        <taxon>Triticeae</taxon>
        <taxon>Triticinae</taxon>
        <taxon>Aegilops</taxon>
    </lineage>
</organism>
<dbReference type="EC" id="2.3.1.48" evidence="3"/>
<feature type="compositionally biased region" description="Polar residues" evidence="16">
    <location>
        <begin position="368"/>
        <end position="379"/>
    </location>
</feature>
<dbReference type="PROSITE" id="PS01359">
    <property type="entry name" value="ZF_PHD_1"/>
    <property type="match status" value="1"/>
</dbReference>
<proteinExistence type="predicted"/>
<dbReference type="PROSITE" id="PS01357">
    <property type="entry name" value="ZF_ZZ_1"/>
    <property type="match status" value="1"/>
</dbReference>
<dbReference type="GO" id="GO:0005634">
    <property type="term" value="C:nucleus"/>
    <property type="evidence" value="ECO:0007669"/>
    <property type="project" value="UniProtKB-SubCell"/>
</dbReference>
<dbReference type="InterPro" id="IPR019786">
    <property type="entry name" value="Zinc_finger_PHD-type_CS"/>
</dbReference>
<keyword evidence="4" id="KW-0808">Transferase</keyword>
<feature type="domain" description="PHD-type" evidence="17">
    <location>
        <begin position="753"/>
        <end position="830"/>
    </location>
</feature>
<dbReference type="GO" id="GO:0000123">
    <property type="term" value="C:histone acetyltransferase complex"/>
    <property type="evidence" value="ECO:0007669"/>
    <property type="project" value="TreeGrafter"/>
</dbReference>
<keyword evidence="5" id="KW-0479">Metal-binding</keyword>
<evidence type="ECO:0000256" key="6">
    <source>
        <dbReference type="ARBA" id="ARBA00022771"/>
    </source>
</evidence>
<comment type="subcellular location">
    <subcellularLocation>
        <location evidence="2">Nucleus</location>
    </subcellularLocation>
</comment>